<proteinExistence type="inferred from homology"/>
<gene>
    <name evidence="5 9" type="primary">hutG</name>
    <name evidence="9" type="ORF">CWS20_16390</name>
</gene>
<evidence type="ECO:0000256" key="8">
    <source>
        <dbReference type="PROSITE-ProRule" id="PRU00742"/>
    </source>
</evidence>
<sequence>MYIQPSLHFWTGRVDSETDERSFRYHQVINTSDPCSANQKSEKSIRFIGFKSDEGVRRNKGRVGAGKAPDEIRKSLAKLPWHLSASTSICDCGDVVCDNGKLEEAQAELGQAVSGIIQGKGYPIILGGGHETFYGHYLGVRSAIGEHVKLGMINIDAHFDLRSYDKEPTSGTMFKQILDHDKNSSYFCAGIQKQGNTLALFDEAKRHSVEFILEEQLTNKSLENSLEKMDDFIDKNDVIILTLCMDSISSAYAPGVSAPSPFGLAPDVVREIIRKVVSHPKTISFDVSEVNPSLDHSGQTVLLAAHLINEAIINFHE</sequence>
<evidence type="ECO:0000256" key="2">
    <source>
        <dbReference type="ARBA" id="ARBA00022801"/>
    </source>
</evidence>
<dbReference type="UniPathway" id="UPA00379">
    <property type="reaction ID" value="UER00552"/>
</dbReference>
<dbReference type="EMBL" id="PISD01000034">
    <property type="protein sequence ID" value="PKG27963.1"/>
    <property type="molecule type" value="Genomic_DNA"/>
</dbReference>
<evidence type="ECO:0000256" key="4">
    <source>
        <dbReference type="ARBA" id="ARBA00023211"/>
    </source>
</evidence>
<reference evidence="9 10" key="1">
    <citation type="journal article" date="2010" name="Int. J. Syst. Evol. Microbiol.">
        <title>Bacillus horneckiae sp. nov., isolated from a spacecraft-assembly clean room.</title>
        <authorList>
            <person name="Vaishampayan P."/>
            <person name="Probst A."/>
            <person name="Krishnamurthi S."/>
            <person name="Ghosh S."/>
            <person name="Osman S."/>
            <person name="McDowall A."/>
            <person name="Ruckmani A."/>
            <person name="Mayilraj S."/>
            <person name="Venkateswaran K."/>
        </authorList>
    </citation>
    <scope>NUCLEOTIDE SEQUENCE [LARGE SCALE GENOMIC DNA]</scope>
    <source>
        <strain evidence="10">1PO1SC</strain>
    </source>
</reference>
<dbReference type="PANTHER" id="PTHR11358:SF35">
    <property type="entry name" value="FORMIMIDOYLGLUTAMASE"/>
    <property type="match status" value="1"/>
</dbReference>
<comment type="similarity">
    <text evidence="5 8">Belongs to the arginase family.</text>
</comment>
<dbReference type="GO" id="GO:0050415">
    <property type="term" value="F:formimidoylglutamase activity"/>
    <property type="evidence" value="ECO:0007669"/>
    <property type="project" value="UniProtKB-UniRule"/>
</dbReference>
<dbReference type="Proteomes" id="UP000233343">
    <property type="component" value="Unassembled WGS sequence"/>
</dbReference>
<evidence type="ECO:0000256" key="3">
    <source>
        <dbReference type="ARBA" id="ARBA00022808"/>
    </source>
</evidence>
<keyword evidence="2 5" id="KW-0378">Hydrolase</keyword>
<dbReference type="HAMAP" id="MF_00737">
    <property type="entry name" value="Formimidoylglutam"/>
    <property type="match status" value="1"/>
</dbReference>
<dbReference type="GO" id="GO:0030145">
    <property type="term" value="F:manganese ion binding"/>
    <property type="evidence" value="ECO:0007669"/>
    <property type="project" value="UniProtKB-UniRule"/>
</dbReference>
<protein>
    <recommendedName>
        <fullName evidence="5 6">Formimidoylglutamase</fullName>
        <ecNumber evidence="5 6">3.5.3.8</ecNumber>
    </recommendedName>
    <alternativeName>
        <fullName evidence="5">Formiminoglutamase</fullName>
    </alternativeName>
    <alternativeName>
        <fullName evidence="5">Formiminoglutamate hydrolase</fullName>
    </alternativeName>
</protein>
<dbReference type="GO" id="GO:0008783">
    <property type="term" value="F:agmatinase activity"/>
    <property type="evidence" value="ECO:0007669"/>
    <property type="project" value="TreeGrafter"/>
</dbReference>
<keyword evidence="1 5" id="KW-0479">Metal-binding</keyword>
<dbReference type="PROSITE" id="PS51409">
    <property type="entry name" value="ARGINASE_2"/>
    <property type="match status" value="1"/>
</dbReference>
<feature type="binding site" evidence="5">
    <location>
        <position position="246"/>
    </location>
    <ligand>
        <name>Mn(2+)</name>
        <dbReference type="ChEBI" id="CHEBI:29035"/>
        <label>2</label>
    </ligand>
</feature>
<dbReference type="CDD" id="cd09988">
    <property type="entry name" value="Formimidoylglutamase"/>
    <property type="match status" value="1"/>
</dbReference>
<comment type="catalytic activity">
    <reaction evidence="5">
        <text>N-formimidoyl-L-glutamate + H2O = formamide + L-glutamate</text>
        <dbReference type="Rhea" id="RHEA:22492"/>
        <dbReference type="ChEBI" id="CHEBI:15377"/>
        <dbReference type="ChEBI" id="CHEBI:16397"/>
        <dbReference type="ChEBI" id="CHEBI:29985"/>
        <dbReference type="ChEBI" id="CHEBI:58928"/>
        <dbReference type="EC" id="3.5.3.8"/>
    </reaction>
</comment>
<evidence type="ECO:0000256" key="7">
    <source>
        <dbReference type="PIRSR" id="PIRSR036979-1"/>
    </source>
</evidence>
<dbReference type="GO" id="GO:0019556">
    <property type="term" value="P:L-histidine catabolic process to glutamate and formamide"/>
    <property type="evidence" value="ECO:0007669"/>
    <property type="project" value="UniProtKB-UniRule"/>
</dbReference>
<dbReference type="AlphaFoldDB" id="A0A2N0ZEP7"/>
<name>A0A2N0ZEP7_9BACI</name>
<keyword evidence="4 5" id="KW-0464">Manganese</keyword>
<evidence type="ECO:0000313" key="9">
    <source>
        <dbReference type="EMBL" id="PKG27963.1"/>
    </source>
</evidence>
<dbReference type="EC" id="3.5.3.8" evidence="5 6"/>
<feature type="binding site" evidence="5 7">
    <location>
        <position position="160"/>
    </location>
    <ligand>
        <name>Mn(2+)</name>
        <dbReference type="ChEBI" id="CHEBI:29035"/>
        <label>1</label>
    </ligand>
</feature>
<comment type="pathway">
    <text evidence="5">Amino-acid degradation; L-histidine degradation into L-glutamate; L-glutamate from N-formimidoyl-L-glutamate (hydrolase route): step 1/1.</text>
</comment>
<dbReference type="PANTHER" id="PTHR11358">
    <property type="entry name" value="ARGINASE/AGMATINASE"/>
    <property type="match status" value="1"/>
</dbReference>
<dbReference type="InterPro" id="IPR006035">
    <property type="entry name" value="Ureohydrolase"/>
</dbReference>
<dbReference type="GO" id="GO:0033389">
    <property type="term" value="P:putrescine biosynthetic process from arginine, via agmatine"/>
    <property type="evidence" value="ECO:0007669"/>
    <property type="project" value="TreeGrafter"/>
</dbReference>
<comment type="cofactor">
    <cofactor evidence="5 7">
        <name>Mn(2+)</name>
        <dbReference type="ChEBI" id="CHEBI:29035"/>
    </cofactor>
    <text evidence="5 7">Binds 2 manganese ions per subunit.</text>
</comment>
<keyword evidence="10" id="KW-1185">Reference proteome</keyword>
<dbReference type="InterPro" id="IPR005923">
    <property type="entry name" value="HutG"/>
</dbReference>
<dbReference type="Pfam" id="PF00491">
    <property type="entry name" value="Arginase"/>
    <property type="match status" value="1"/>
</dbReference>
<dbReference type="InterPro" id="IPR023696">
    <property type="entry name" value="Ureohydrolase_dom_sf"/>
</dbReference>
<evidence type="ECO:0000256" key="1">
    <source>
        <dbReference type="ARBA" id="ARBA00022723"/>
    </source>
</evidence>
<dbReference type="GO" id="GO:0019557">
    <property type="term" value="P:L-histidine catabolic process to glutamate and formate"/>
    <property type="evidence" value="ECO:0007669"/>
    <property type="project" value="UniProtKB-UniPathway"/>
</dbReference>
<feature type="binding site" evidence="7">
    <location>
        <position position="158"/>
    </location>
    <ligand>
        <name>Mn(2+)</name>
        <dbReference type="ChEBI" id="CHEBI:29035"/>
        <label>1</label>
    </ligand>
</feature>
<organism evidence="9 10">
    <name type="scientific">Cytobacillus horneckiae</name>
    <dbReference type="NCBI Taxonomy" id="549687"/>
    <lineage>
        <taxon>Bacteria</taxon>
        <taxon>Bacillati</taxon>
        <taxon>Bacillota</taxon>
        <taxon>Bacilli</taxon>
        <taxon>Bacillales</taxon>
        <taxon>Bacillaceae</taxon>
        <taxon>Cytobacillus</taxon>
    </lineage>
</organism>
<dbReference type="Gene3D" id="3.40.800.10">
    <property type="entry name" value="Ureohydrolase domain"/>
    <property type="match status" value="1"/>
</dbReference>
<feature type="binding site" evidence="5">
    <location>
        <position position="156"/>
    </location>
    <ligand>
        <name>Mn(2+)</name>
        <dbReference type="ChEBI" id="CHEBI:29035"/>
        <label>2</label>
    </ligand>
</feature>
<dbReference type="RefSeq" id="WP_066194950.1">
    <property type="nucleotide sequence ID" value="NZ_JAFDQP010000008.1"/>
</dbReference>
<feature type="binding site" evidence="5 7">
    <location>
        <position position="156"/>
    </location>
    <ligand>
        <name>Mn(2+)</name>
        <dbReference type="ChEBI" id="CHEBI:29035"/>
        <label>1</label>
    </ligand>
</feature>
<keyword evidence="3 5" id="KW-0369">Histidine metabolism</keyword>
<dbReference type="SUPFAM" id="SSF52768">
    <property type="entry name" value="Arginase/deacetylase"/>
    <property type="match status" value="1"/>
</dbReference>
<feature type="binding site" evidence="5 7">
    <location>
        <position position="244"/>
    </location>
    <ligand>
        <name>Mn(2+)</name>
        <dbReference type="ChEBI" id="CHEBI:29035"/>
        <label>1</label>
    </ligand>
</feature>
<feature type="binding site" evidence="5">
    <location>
        <position position="244"/>
    </location>
    <ligand>
        <name>Mn(2+)</name>
        <dbReference type="ChEBI" id="CHEBI:29035"/>
        <label>2</label>
    </ligand>
</feature>
<dbReference type="NCBIfam" id="TIGR01227">
    <property type="entry name" value="hutG"/>
    <property type="match status" value="1"/>
</dbReference>
<feature type="binding site" evidence="5">
    <location>
        <position position="158"/>
    </location>
    <ligand>
        <name>Mn(2+)</name>
        <dbReference type="ChEBI" id="CHEBI:29035"/>
        <label>2</label>
    </ligand>
</feature>
<evidence type="ECO:0000256" key="6">
    <source>
        <dbReference type="NCBIfam" id="TIGR01227"/>
    </source>
</evidence>
<feature type="binding site" evidence="5 7">
    <location>
        <position position="130"/>
    </location>
    <ligand>
        <name>Mn(2+)</name>
        <dbReference type="ChEBI" id="CHEBI:29035"/>
        <label>1</label>
    </ligand>
</feature>
<evidence type="ECO:0000256" key="5">
    <source>
        <dbReference type="HAMAP-Rule" id="MF_00737"/>
    </source>
</evidence>
<dbReference type="PIRSF" id="PIRSF036979">
    <property type="entry name" value="Arginase"/>
    <property type="match status" value="1"/>
</dbReference>
<evidence type="ECO:0000313" key="10">
    <source>
        <dbReference type="Proteomes" id="UP000233343"/>
    </source>
</evidence>
<accession>A0A2N0ZEP7</accession>
<comment type="function">
    <text evidence="5">Catalyzes the conversion of N-formimidoyl-L-glutamate to L-glutamate and formamide.</text>
</comment>
<feature type="binding site" evidence="7">
    <location>
        <position position="246"/>
    </location>
    <ligand>
        <name>Mn(2+)</name>
        <dbReference type="ChEBI" id="CHEBI:29035"/>
        <label>1</label>
    </ligand>
</feature>
<comment type="caution">
    <text evidence="9">The sequence shown here is derived from an EMBL/GenBank/DDBJ whole genome shotgun (WGS) entry which is preliminary data.</text>
</comment>